<accession>A0A8X6YW57</accession>
<keyword evidence="2" id="KW-1185">Reference proteome</keyword>
<dbReference type="PANTHER" id="PTHR47331:SF1">
    <property type="entry name" value="GAG-LIKE PROTEIN"/>
    <property type="match status" value="1"/>
</dbReference>
<proteinExistence type="predicted"/>
<dbReference type="Proteomes" id="UP000886998">
    <property type="component" value="Unassembled WGS sequence"/>
</dbReference>
<dbReference type="InterPro" id="IPR005312">
    <property type="entry name" value="DUF1759"/>
</dbReference>
<gene>
    <name evidence="1" type="primary">NCL1_58402</name>
    <name evidence="1" type="ORF">TNIN_328861</name>
</gene>
<sequence>MSSIKALNRKMGNILVQLTKLSSKPLENLKKLELRTVLDTLMVIKEKFENIKAYFEIDNNEEFKDVEPLLNKTDEDIQEFQVSEKLLLFKFTEANKFKEDNNSSENANNVWLPEIPLPQFDGQFSNWSSFKSQFHNLIQNNPKLSDSQKLFYLNASLKGAAKQVQSPNDTYDSLFKALTLRYENTKLIADSQIQSIINYKPLVKENPAELRLLIDTLQRNIHSLEALKFERNNLVDILLIHLICTKLDKETRRQFQLTIDSNDVPTWDTFLNFLEKMYQILENLDHVCFDSKPKLNATNNYGRNNFPSYKSKNFLLKSASQYCIICKENHSLNKCQVFLKMEVSECFDLCKLRNLCMNCLNPAHKLINCTSKSKCSFCNRKHRSLLHRNNIQPITEKRNQSSFVNHSACVDVASPQRRISQSVKV</sequence>
<name>A0A8X6YW57_9ARAC</name>
<dbReference type="EMBL" id="BMAV01022915">
    <property type="protein sequence ID" value="GFY78300.1"/>
    <property type="molecule type" value="Genomic_DNA"/>
</dbReference>
<evidence type="ECO:0000313" key="1">
    <source>
        <dbReference type="EMBL" id="GFY78300.1"/>
    </source>
</evidence>
<protein>
    <submittedName>
        <fullName evidence="1">Uncharacterized protein</fullName>
    </submittedName>
</protein>
<comment type="caution">
    <text evidence="1">The sequence shown here is derived from an EMBL/GenBank/DDBJ whole genome shotgun (WGS) entry which is preliminary data.</text>
</comment>
<dbReference type="OrthoDB" id="7444419at2759"/>
<organism evidence="1 2">
    <name type="scientific">Trichonephila inaurata madagascariensis</name>
    <dbReference type="NCBI Taxonomy" id="2747483"/>
    <lineage>
        <taxon>Eukaryota</taxon>
        <taxon>Metazoa</taxon>
        <taxon>Ecdysozoa</taxon>
        <taxon>Arthropoda</taxon>
        <taxon>Chelicerata</taxon>
        <taxon>Arachnida</taxon>
        <taxon>Araneae</taxon>
        <taxon>Araneomorphae</taxon>
        <taxon>Entelegynae</taxon>
        <taxon>Araneoidea</taxon>
        <taxon>Nephilidae</taxon>
        <taxon>Trichonephila</taxon>
        <taxon>Trichonephila inaurata</taxon>
    </lineage>
</organism>
<evidence type="ECO:0000313" key="2">
    <source>
        <dbReference type="Proteomes" id="UP000886998"/>
    </source>
</evidence>
<dbReference type="Pfam" id="PF03564">
    <property type="entry name" value="DUF1759"/>
    <property type="match status" value="1"/>
</dbReference>
<dbReference type="AlphaFoldDB" id="A0A8X6YW57"/>
<dbReference type="PANTHER" id="PTHR47331">
    <property type="entry name" value="PHD-TYPE DOMAIN-CONTAINING PROTEIN"/>
    <property type="match status" value="1"/>
</dbReference>
<reference evidence="1" key="1">
    <citation type="submission" date="2020-08" db="EMBL/GenBank/DDBJ databases">
        <title>Multicomponent nature underlies the extraordinary mechanical properties of spider dragline silk.</title>
        <authorList>
            <person name="Kono N."/>
            <person name="Nakamura H."/>
            <person name="Mori M."/>
            <person name="Yoshida Y."/>
            <person name="Ohtoshi R."/>
            <person name="Malay A.D."/>
            <person name="Moran D.A.P."/>
            <person name="Tomita M."/>
            <person name="Numata K."/>
            <person name="Arakawa K."/>
        </authorList>
    </citation>
    <scope>NUCLEOTIDE SEQUENCE</scope>
</reference>